<sequence>MKAIGFIIIVKVKVHTMTFFMTLPKSASLISHFINLDEQEL</sequence>
<dbReference type="Proteomes" id="UP000000683">
    <property type="component" value="Chromosome"/>
</dbReference>
<protein>
    <submittedName>
        <fullName evidence="1">Uncharacterized protein</fullName>
    </submittedName>
</protein>
<name>F5ZFB9_ALTNA</name>
<evidence type="ECO:0000313" key="2">
    <source>
        <dbReference type="Proteomes" id="UP000000683"/>
    </source>
</evidence>
<proteinExistence type="predicted"/>
<organism evidence="1 2">
    <name type="scientific">Alteromonas naphthalenivorans</name>
    <dbReference type="NCBI Taxonomy" id="715451"/>
    <lineage>
        <taxon>Bacteria</taxon>
        <taxon>Pseudomonadati</taxon>
        <taxon>Pseudomonadota</taxon>
        <taxon>Gammaproteobacteria</taxon>
        <taxon>Alteromonadales</taxon>
        <taxon>Alteromonadaceae</taxon>
        <taxon>Alteromonas/Salinimonas group</taxon>
        <taxon>Alteromonas</taxon>
    </lineage>
</organism>
<dbReference type="EMBL" id="CP002339">
    <property type="protein sequence ID" value="AEF04975.1"/>
    <property type="molecule type" value="Genomic_DNA"/>
</dbReference>
<gene>
    <name evidence="1" type="ordered locus">ambt_17365</name>
</gene>
<reference evidence="1 2" key="1">
    <citation type="journal article" date="2011" name="J. Bacteriol.">
        <title>Complete genome sequence of the polycyclic aromatic hydrocarbon-degrading bacterium Alteromonas sp. strain SN2.</title>
        <authorList>
            <person name="Jin H.M."/>
            <person name="Jeong H."/>
            <person name="Moon E.J."/>
            <person name="Math R.K."/>
            <person name="Lee K."/>
            <person name="Kim H.J."/>
            <person name="Jeon C.O."/>
            <person name="Oh T.K."/>
            <person name="Kim J.F."/>
        </authorList>
    </citation>
    <scope>NUCLEOTIDE SEQUENCE [LARGE SCALE GENOMIC DNA]</scope>
    <source>
        <strain evidence="2">JCM 17741 / KACC 18427 / KCTC 11700BP / SN2</strain>
    </source>
</reference>
<dbReference type="KEGG" id="alt:ambt_17365"/>
<dbReference type="HOGENOM" id="CLU_3264751_0_0_6"/>
<keyword evidence="2" id="KW-1185">Reference proteome</keyword>
<evidence type="ECO:0000313" key="1">
    <source>
        <dbReference type="EMBL" id="AEF04975.1"/>
    </source>
</evidence>
<accession>F5ZFB9</accession>
<dbReference type="AlphaFoldDB" id="F5ZFB9"/>